<evidence type="ECO:0000256" key="5">
    <source>
        <dbReference type="ARBA" id="ARBA00022519"/>
    </source>
</evidence>
<evidence type="ECO:0000256" key="3">
    <source>
        <dbReference type="ARBA" id="ARBA00022448"/>
    </source>
</evidence>
<proteinExistence type="inferred from homology"/>
<keyword evidence="9" id="KW-0406">Ion transport</keyword>
<dbReference type="InterPro" id="IPR002523">
    <property type="entry name" value="MgTranspt_CorA/ZnTranspt_ZntB"/>
</dbReference>
<evidence type="ECO:0000256" key="1">
    <source>
        <dbReference type="ARBA" id="ARBA00004651"/>
    </source>
</evidence>
<keyword evidence="5" id="KW-0997">Cell inner membrane</keyword>
<keyword evidence="13" id="KW-1185">Reference proteome</keyword>
<feature type="transmembrane region" description="Helical" evidence="11">
    <location>
        <begin position="277"/>
        <end position="299"/>
    </location>
</feature>
<keyword evidence="8 11" id="KW-1133">Transmembrane helix</keyword>
<dbReference type="Gene3D" id="3.30.460.20">
    <property type="entry name" value="CorA soluble domain-like"/>
    <property type="match status" value="1"/>
</dbReference>
<evidence type="ECO:0000313" key="13">
    <source>
        <dbReference type="Proteomes" id="UP001595741"/>
    </source>
</evidence>
<evidence type="ECO:0000256" key="4">
    <source>
        <dbReference type="ARBA" id="ARBA00022475"/>
    </source>
</evidence>
<dbReference type="EMBL" id="JBHRXN010000026">
    <property type="protein sequence ID" value="MFC3532348.1"/>
    <property type="molecule type" value="Genomic_DNA"/>
</dbReference>
<accession>A0ABV7RFH6</accession>
<dbReference type="Proteomes" id="UP001595741">
    <property type="component" value="Unassembled WGS sequence"/>
</dbReference>
<dbReference type="RefSeq" id="WP_386091021.1">
    <property type="nucleotide sequence ID" value="NZ_JBHRXN010000026.1"/>
</dbReference>
<evidence type="ECO:0000256" key="8">
    <source>
        <dbReference type="ARBA" id="ARBA00022989"/>
    </source>
</evidence>
<dbReference type="PANTHER" id="PTHR46494">
    <property type="entry name" value="CORA FAMILY METAL ION TRANSPORTER (EUROFUNG)"/>
    <property type="match status" value="1"/>
</dbReference>
<keyword evidence="10 11" id="KW-0472">Membrane</keyword>
<keyword evidence="3" id="KW-0813">Transport</keyword>
<evidence type="ECO:0000256" key="11">
    <source>
        <dbReference type="SAM" id="Phobius"/>
    </source>
</evidence>
<dbReference type="Gene3D" id="1.20.58.340">
    <property type="entry name" value="Magnesium transport protein CorA, transmembrane region"/>
    <property type="match status" value="2"/>
</dbReference>
<dbReference type="InterPro" id="IPR045861">
    <property type="entry name" value="CorA_cytoplasmic_dom"/>
</dbReference>
<keyword evidence="4" id="KW-1003">Cell membrane</keyword>
<evidence type="ECO:0000256" key="9">
    <source>
        <dbReference type="ARBA" id="ARBA00023065"/>
    </source>
</evidence>
<protein>
    <submittedName>
        <fullName evidence="12">Transporter</fullName>
    </submittedName>
</protein>
<comment type="subcellular location">
    <subcellularLocation>
        <location evidence="1">Cell membrane</location>
        <topology evidence="1">Multi-pass membrane protein</topology>
    </subcellularLocation>
</comment>
<gene>
    <name evidence="12" type="ORF">ACFOLG_09130</name>
</gene>
<dbReference type="SUPFAM" id="SSF143865">
    <property type="entry name" value="CorA soluble domain-like"/>
    <property type="match status" value="1"/>
</dbReference>
<evidence type="ECO:0000256" key="6">
    <source>
        <dbReference type="ARBA" id="ARBA00022692"/>
    </source>
</evidence>
<evidence type="ECO:0000313" key="12">
    <source>
        <dbReference type="EMBL" id="MFC3532348.1"/>
    </source>
</evidence>
<keyword evidence="6 11" id="KW-0812">Transmembrane</keyword>
<sequence length="337" mass="37313">MHVTTRLATYGADEIGLICGFHFDARQAGREIDSAAALHWLQQPQSEGFLWLHFNLAHAACERWLRGNLALPDDFFDMLRAGSSATRIEPAEQALLAVINDVSFHFNLQSSDIASMLVYAGQRLLITARARPLRSVDQLRAAVKRGGRFHSPQALLVHLLQDQAEVLARIVRDTTAEVDGIEDKLLAQRLQDNRAELAAMRRALVRLQRLLAPEPGALFRLLNRPPAWLLEEDVQALRESTEEFSLVLNDLATLVERIKLLQEELAAMLNEQSNKTLFTLTVVTVLALPINIVAGLFGMNVGGIPLAGHPHGFWLLLAFVAGFTALAGVWAFRKKAG</sequence>
<reference evidence="13" key="1">
    <citation type="journal article" date="2019" name="Int. J. Syst. Evol. Microbiol.">
        <title>The Global Catalogue of Microorganisms (GCM) 10K type strain sequencing project: providing services to taxonomists for standard genome sequencing and annotation.</title>
        <authorList>
            <consortium name="The Broad Institute Genomics Platform"/>
            <consortium name="The Broad Institute Genome Sequencing Center for Infectious Disease"/>
            <person name="Wu L."/>
            <person name="Ma J."/>
        </authorList>
    </citation>
    <scope>NUCLEOTIDE SEQUENCE [LARGE SCALE GENOMIC DNA]</scope>
    <source>
        <strain evidence="13">KCTC 42742</strain>
    </source>
</reference>
<organism evidence="12 13">
    <name type="scientific">Vogesella facilis</name>
    <dbReference type="NCBI Taxonomy" id="1655232"/>
    <lineage>
        <taxon>Bacteria</taxon>
        <taxon>Pseudomonadati</taxon>
        <taxon>Pseudomonadota</taxon>
        <taxon>Betaproteobacteria</taxon>
        <taxon>Neisseriales</taxon>
        <taxon>Chromobacteriaceae</taxon>
        <taxon>Vogesella</taxon>
    </lineage>
</organism>
<evidence type="ECO:0000256" key="2">
    <source>
        <dbReference type="ARBA" id="ARBA00009765"/>
    </source>
</evidence>
<name>A0ABV7RFH6_9NEIS</name>
<dbReference type="InterPro" id="IPR045863">
    <property type="entry name" value="CorA_TM1_TM2"/>
</dbReference>
<comment type="similarity">
    <text evidence="2">Belongs to the CorA metal ion transporter (MIT) (TC 1.A.35) family.</text>
</comment>
<dbReference type="Pfam" id="PF01544">
    <property type="entry name" value="CorA"/>
    <property type="match status" value="1"/>
</dbReference>
<evidence type="ECO:0000256" key="10">
    <source>
        <dbReference type="ARBA" id="ARBA00023136"/>
    </source>
</evidence>
<evidence type="ECO:0000256" key="7">
    <source>
        <dbReference type="ARBA" id="ARBA00022833"/>
    </source>
</evidence>
<dbReference type="SUPFAM" id="SSF144083">
    <property type="entry name" value="Magnesium transport protein CorA, transmembrane region"/>
    <property type="match status" value="1"/>
</dbReference>
<keyword evidence="7" id="KW-0862">Zinc</keyword>
<dbReference type="PANTHER" id="PTHR46494:SF3">
    <property type="entry name" value="ZINC TRANSPORT PROTEIN ZNTB"/>
    <property type="match status" value="1"/>
</dbReference>
<feature type="transmembrane region" description="Helical" evidence="11">
    <location>
        <begin position="311"/>
        <end position="332"/>
    </location>
</feature>
<comment type="caution">
    <text evidence="12">The sequence shown here is derived from an EMBL/GenBank/DDBJ whole genome shotgun (WGS) entry which is preliminary data.</text>
</comment>
<dbReference type="CDD" id="cd12834">
    <property type="entry name" value="ZntB_u1"/>
    <property type="match status" value="1"/>
</dbReference>